<dbReference type="Proteomes" id="UP000823388">
    <property type="component" value="Chromosome 8N"/>
</dbReference>
<name>A0A8T0PGZ3_PANVG</name>
<protein>
    <submittedName>
        <fullName evidence="2">Uncharacterized protein</fullName>
    </submittedName>
</protein>
<comment type="caution">
    <text evidence="2">The sequence shown here is derived from an EMBL/GenBank/DDBJ whole genome shotgun (WGS) entry which is preliminary data.</text>
</comment>
<reference evidence="2" key="1">
    <citation type="submission" date="2020-05" db="EMBL/GenBank/DDBJ databases">
        <title>WGS assembly of Panicum virgatum.</title>
        <authorList>
            <person name="Lovell J.T."/>
            <person name="Jenkins J."/>
            <person name="Shu S."/>
            <person name="Juenger T.E."/>
            <person name="Schmutz J."/>
        </authorList>
    </citation>
    <scope>NUCLEOTIDE SEQUENCE</scope>
    <source>
        <strain evidence="2">AP13</strain>
    </source>
</reference>
<feature type="region of interest" description="Disordered" evidence="1">
    <location>
        <begin position="61"/>
        <end position="87"/>
    </location>
</feature>
<dbReference type="AlphaFoldDB" id="A0A8T0PGZ3"/>
<accession>A0A8T0PGZ3</accession>
<evidence type="ECO:0000313" key="2">
    <source>
        <dbReference type="EMBL" id="KAG2557674.1"/>
    </source>
</evidence>
<proteinExistence type="predicted"/>
<sequence>MRTPARHVPAPVRGRTRACGRPLQLLPQQRADGPCSSCTRQGADGPCSSCARQGAAVPAPLAPIRPQGTSRLSVAPSTSITMEEQSTIMEEQRVNHRELNHIYVAHY</sequence>
<evidence type="ECO:0000313" key="3">
    <source>
        <dbReference type="Proteomes" id="UP000823388"/>
    </source>
</evidence>
<organism evidence="2 3">
    <name type="scientific">Panicum virgatum</name>
    <name type="common">Blackwell switchgrass</name>
    <dbReference type="NCBI Taxonomy" id="38727"/>
    <lineage>
        <taxon>Eukaryota</taxon>
        <taxon>Viridiplantae</taxon>
        <taxon>Streptophyta</taxon>
        <taxon>Embryophyta</taxon>
        <taxon>Tracheophyta</taxon>
        <taxon>Spermatophyta</taxon>
        <taxon>Magnoliopsida</taxon>
        <taxon>Liliopsida</taxon>
        <taxon>Poales</taxon>
        <taxon>Poaceae</taxon>
        <taxon>PACMAD clade</taxon>
        <taxon>Panicoideae</taxon>
        <taxon>Panicodae</taxon>
        <taxon>Paniceae</taxon>
        <taxon>Panicinae</taxon>
        <taxon>Panicum</taxon>
        <taxon>Panicum sect. Hiantes</taxon>
    </lineage>
</organism>
<feature type="compositionally biased region" description="Polar residues" evidence="1">
    <location>
        <begin position="67"/>
        <end position="87"/>
    </location>
</feature>
<keyword evidence="3" id="KW-1185">Reference proteome</keyword>
<dbReference type="EMBL" id="CM029052">
    <property type="protein sequence ID" value="KAG2557674.1"/>
    <property type="molecule type" value="Genomic_DNA"/>
</dbReference>
<evidence type="ECO:0000256" key="1">
    <source>
        <dbReference type="SAM" id="MobiDB-lite"/>
    </source>
</evidence>
<gene>
    <name evidence="2" type="ORF">PVAP13_8NG229500</name>
</gene>